<dbReference type="PANTHER" id="PTHR10285">
    <property type="entry name" value="URIDINE KINASE"/>
    <property type="match status" value="1"/>
</dbReference>
<keyword evidence="1" id="KW-0808">Transferase</keyword>
<name>A0ABU1GRB6_9GAMM</name>
<dbReference type="Gene3D" id="3.40.50.300">
    <property type="entry name" value="P-loop containing nucleotide triphosphate hydrolases"/>
    <property type="match status" value="2"/>
</dbReference>
<evidence type="ECO:0000313" key="1">
    <source>
        <dbReference type="EMBL" id="MDR5894577.1"/>
    </source>
</evidence>
<dbReference type="Proteomes" id="UP001269375">
    <property type="component" value="Unassembled WGS sequence"/>
</dbReference>
<gene>
    <name evidence="1" type="ORF">QC825_00655</name>
</gene>
<keyword evidence="2" id="KW-1185">Reference proteome</keyword>
<sequence length="225" mass="24882">MIGTHSENDTQNVTVDPAVLDAARALADRPGRTLLGIVGAPGAGKSTLTEALITALGSAQAQCVPMDGYHLSNRELARLGRSDRKGAPDTFDATGYRDLLTRIRKTTAESIYAPAFYREIEEPIAASLVVTPECPLVITEGNYLLLEDAPWPQVAAELDEVWYVDVPTPLRETWLVERHMRFGRTEAEARDWVATTDRPNAERIEATRTRAHRTLVFDGPRLRFA</sequence>
<dbReference type="RefSeq" id="WP_251593334.1">
    <property type="nucleotide sequence ID" value="NZ_JAMLJI010000002.1"/>
</dbReference>
<organism evidence="1 2">
    <name type="scientific">Larsenimonas suaedae</name>
    <dbReference type="NCBI Taxonomy" id="1851019"/>
    <lineage>
        <taxon>Bacteria</taxon>
        <taxon>Pseudomonadati</taxon>
        <taxon>Pseudomonadota</taxon>
        <taxon>Gammaproteobacteria</taxon>
        <taxon>Oceanospirillales</taxon>
        <taxon>Halomonadaceae</taxon>
        <taxon>Larsenimonas</taxon>
    </lineage>
</organism>
<reference evidence="1 2" key="1">
    <citation type="submission" date="2023-04" db="EMBL/GenBank/DDBJ databases">
        <title>A long-awaited taxogenomic arrangement of the family Halomonadaceae.</title>
        <authorList>
            <person name="De La Haba R."/>
            <person name="Chuvochina M."/>
            <person name="Wittouck S."/>
            <person name="Arahal D.R."/>
            <person name="Sanchez-Porro C."/>
            <person name="Hugenholtz P."/>
            <person name="Ventosa A."/>
        </authorList>
    </citation>
    <scope>NUCLEOTIDE SEQUENCE [LARGE SCALE GENOMIC DNA]</scope>
    <source>
        <strain evidence="1 2">DSM 22428</strain>
    </source>
</reference>
<protein>
    <submittedName>
        <fullName evidence="1">Nucleoside/nucleotide kinase family protein</fullName>
    </submittedName>
</protein>
<keyword evidence="1" id="KW-0418">Kinase</keyword>
<accession>A0ABU1GRB6</accession>
<dbReference type="GO" id="GO:0016301">
    <property type="term" value="F:kinase activity"/>
    <property type="evidence" value="ECO:0007669"/>
    <property type="project" value="UniProtKB-KW"/>
</dbReference>
<dbReference type="EMBL" id="JARWAO010000001">
    <property type="protein sequence ID" value="MDR5894577.1"/>
    <property type="molecule type" value="Genomic_DNA"/>
</dbReference>
<dbReference type="InterPro" id="IPR027417">
    <property type="entry name" value="P-loop_NTPase"/>
</dbReference>
<dbReference type="SUPFAM" id="SSF52540">
    <property type="entry name" value="P-loop containing nucleoside triphosphate hydrolases"/>
    <property type="match status" value="1"/>
</dbReference>
<comment type="caution">
    <text evidence="1">The sequence shown here is derived from an EMBL/GenBank/DDBJ whole genome shotgun (WGS) entry which is preliminary data.</text>
</comment>
<dbReference type="NCBIfam" id="NF006743">
    <property type="entry name" value="PRK09270.1-2"/>
    <property type="match status" value="1"/>
</dbReference>
<proteinExistence type="predicted"/>
<evidence type="ECO:0000313" key="2">
    <source>
        <dbReference type="Proteomes" id="UP001269375"/>
    </source>
</evidence>